<accession>A0A7R7IBJ8</accession>
<dbReference type="EMBL" id="AP024169">
    <property type="protein sequence ID" value="BCN29718.1"/>
    <property type="molecule type" value="Genomic_DNA"/>
</dbReference>
<reference evidence="1 2" key="1">
    <citation type="submission" date="2020-11" db="EMBL/GenBank/DDBJ databases">
        <title>Draft genome sequencing of a Lachnospiraceae strain isolated from anoxic soil subjected to BSD treatment.</title>
        <authorList>
            <person name="Uek A."/>
            <person name="Tonouchi A."/>
        </authorList>
    </citation>
    <scope>NUCLEOTIDE SEQUENCE [LARGE SCALE GENOMIC DNA]</scope>
    <source>
        <strain evidence="1 2">TB5</strain>
    </source>
</reference>
<gene>
    <name evidence="1" type="ORF">bsdtb5_10130</name>
</gene>
<keyword evidence="2" id="KW-1185">Reference proteome</keyword>
<proteinExistence type="predicted"/>
<dbReference type="Pfam" id="PF06949">
    <property type="entry name" value="DUF1292"/>
    <property type="match status" value="1"/>
</dbReference>
<dbReference type="AlphaFoldDB" id="A0A7R7IBJ8"/>
<evidence type="ECO:0008006" key="3">
    <source>
        <dbReference type="Google" id="ProtNLM"/>
    </source>
</evidence>
<dbReference type="KEGG" id="ahb:bsdtb5_10130"/>
<evidence type="ECO:0000313" key="1">
    <source>
        <dbReference type="EMBL" id="BCN29718.1"/>
    </source>
</evidence>
<sequence>MSEHKYDKCECGDNCDCGHDRVHEGEHTTVTLTLDDGSEVECAVLTILTVGDNQYIALLPMDSEEEESEVYLYRYNELEDDEIELLNIEEDEEYEAVSEAFDEYLDSEEFEDMLDEDEDEE</sequence>
<evidence type="ECO:0000313" key="2">
    <source>
        <dbReference type="Proteomes" id="UP000595897"/>
    </source>
</evidence>
<name>A0A7R7IBJ8_9FIRM</name>
<protein>
    <recommendedName>
        <fullName evidence="3">DUF1292 domain-containing protein</fullName>
    </recommendedName>
</protein>
<dbReference type="RefSeq" id="WP_271714982.1">
    <property type="nucleotide sequence ID" value="NZ_AP024169.1"/>
</dbReference>
<dbReference type="InterPro" id="IPR009711">
    <property type="entry name" value="UPF0473"/>
</dbReference>
<organism evidence="1 2">
    <name type="scientific">Anaeromicropila herbilytica</name>
    <dbReference type="NCBI Taxonomy" id="2785025"/>
    <lineage>
        <taxon>Bacteria</taxon>
        <taxon>Bacillati</taxon>
        <taxon>Bacillota</taxon>
        <taxon>Clostridia</taxon>
        <taxon>Lachnospirales</taxon>
        <taxon>Lachnospiraceae</taxon>
        <taxon>Anaeromicropila</taxon>
    </lineage>
</organism>
<dbReference type="Proteomes" id="UP000595897">
    <property type="component" value="Chromosome"/>
</dbReference>